<dbReference type="EMBL" id="WNZW01000013">
    <property type="protein sequence ID" value="MUG47514.1"/>
    <property type="molecule type" value="Genomic_DNA"/>
</dbReference>
<dbReference type="InterPro" id="IPR036259">
    <property type="entry name" value="MFS_trans_sf"/>
</dbReference>
<feature type="transmembrane region" description="Helical" evidence="7">
    <location>
        <begin position="102"/>
        <end position="124"/>
    </location>
</feature>
<feature type="transmembrane region" description="Helical" evidence="7">
    <location>
        <begin position="301"/>
        <end position="324"/>
    </location>
</feature>
<dbReference type="InterPro" id="IPR020846">
    <property type="entry name" value="MFS_dom"/>
</dbReference>
<feature type="domain" description="Major facilitator superfamily (MFS) profile" evidence="8">
    <location>
        <begin position="11"/>
        <end position="389"/>
    </location>
</feature>
<name>A0A7X2Z4P9_9BACL</name>
<dbReference type="PROSITE" id="PS50850">
    <property type="entry name" value="MFS"/>
    <property type="match status" value="1"/>
</dbReference>
<feature type="transmembrane region" description="Helical" evidence="7">
    <location>
        <begin position="136"/>
        <end position="156"/>
    </location>
</feature>
<protein>
    <submittedName>
        <fullName evidence="9">MFS transporter</fullName>
    </submittedName>
</protein>
<dbReference type="Pfam" id="PF07690">
    <property type="entry name" value="MFS_1"/>
    <property type="match status" value="1"/>
</dbReference>
<dbReference type="InterPro" id="IPR047200">
    <property type="entry name" value="MFS_YcaD-like"/>
</dbReference>
<gene>
    <name evidence="9" type="ORF">GNP95_21420</name>
</gene>
<dbReference type="PANTHER" id="PTHR23521">
    <property type="entry name" value="TRANSPORTER MFS SUPERFAMILY"/>
    <property type="match status" value="1"/>
</dbReference>
<feature type="transmembrane region" description="Helical" evidence="7">
    <location>
        <begin position="275"/>
        <end position="295"/>
    </location>
</feature>
<dbReference type="RefSeq" id="WP_155612891.1">
    <property type="nucleotide sequence ID" value="NZ_WNZW01000013.1"/>
</dbReference>
<dbReference type="Gene3D" id="1.20.1250.20">
    <property type="entry name" value="MFS general substrate transporter like domains"/>
    <property type="match status" value="2"/>
</dbReference>
<evidence type="ECO:0000256" key="1">
    <source>
        <dbReference type="ARBA" id="ARBA00004651"/>
    </source>
</evidence>
<feature type="transmembrane region" description="Helical" evidence="7">
    <location>
        <begin position="207"/>
        <end position="226"/>
    </location>
</feature>
<sequence length="392" mass="42312">MEYHHKRLFSPVFILILVIIAAGLSQGLLLPVLSIFMEERGISSSVNGLHAAALYIGSFGMSLVAVKVLDRIGFKKLILGGMVLVMVALPLFPLISNLEIWFILRLLVGIGDNALHFASQLWMMLITPPNQRGRNISIYGMSYGIGFSIGPLAIRLLPYGQLVPFLLLAILFALVALLVYLQMPDTMPDKLDEGKGKATGSRKTLRIYRLAWFALIPSVLYGYMEAAMNSNFPIYGLRTGLTAGEIATLLPFFGIGGLILQLPLGYLSDRYGRKIILMIAGSLGGLLFLIVPIIGSDYFGLLMIFMLTGGLVGSFFSLGLAYAADILPRHLLPAANVIASIHFNIGSIAGPNLGGAAMHFGSAGLLFVILGLFYLTFSVAGLLFRPEAGNKS</sequence>
<feature type="transmembrane region" description="Helical" evidence="7">
    <location>
        <begin position="77"/>
        <end position="96"/>
    </location>
</feature>
<dbReference type="PANTHER" id="PTHR23521:SF2">
    <property type="entry name" value="TRANSPORTER MFS SUPERFAMILY"/>
    <property type="match status" value="1"/>
</dbReference>
<evidence type="ECO:0000313" key="9">
    <source>
        <dbReference type="EMBL" id="MUG47514.1"/>
    </source>
</evidence>
<reference evidence="9 10" key="1">
    <citation type="submission" date="2019-11" db="EMBL/GenBank/DDBJ databases">
        <title>Draft genome sequences of five Paenibacillus species of dairy origin.</title>
        <authorList>
            <person name="Olajide A.M."/>
            <person name="Chen S."/>
            <person name="Lapointe G."/>
        </authorList>
    </citation>
    <scope>NUCLEOTIDE SEQUENCE [LARGE SCALE GENOMIC DNA]</scope>
    <source>
        <strain evidence="9 10">12CR55</strain>
    </source>
</reference>
<feature type="transmembrane region" description="Helical" evidence="7">
    <location>
        <begin position="12"/>
        <end position="37"/>
    </location>
</feature>
<dbReference type="Proteomes" id="UP000447876">
    <property type="component" value="Unassembled WGS sequence"/>
</dbReference>
<evidence type="ECO:0000256" key="7">
    <source>
        <dbReference type="SAM" id="Phobius"/>
    </source>
</evidence>
<dbReference type="GO" id="GO:0022857">
    <property type="term" value="F:transmembrane transporter activity"/>
    <property type="evidence" value="ECO:0007669"/>
    <property type="project" value="InterPro"/>
</dbReference>
<evidence type="ECO:0000256" key="2">
    <source>
        <dbReference type="ARBA" id="ARBA00022448"/>
    </source>
</evidence>
<evidence type="ECO:0000256" key="4">
    <source>
        <dbReference type="ARBA" id="ARBA00022692"/>
    </source>
</evidence>
<keyword evidence="2" id="KW-0813">Transport</keyword>
<accession>A0A7X2Z4P9</accession>
<comment type="subcellular location">
    <subcellularLocation>
        <location evidence="1">Cell membrane</location>
        <topology evidence="1">Multi-pass membrane protein</topology>
    </subcellularLocation>
</comment>
<dbReference type="AlphaFoldDB" id="A0A7X2Z4P9"/>
<feature type="transmembrane region" description="Helical" evidence="7">
    <location>
        <begin position="162"/>
        <end position="181"/>
    </location>
</feature>
<dbReference type="CDD" id="cd17477">
    <property type="entry name" value="MFS_YcaD_like"/>
    <property type="match status" value="1"/>
</dbReference>
<evidence type="ECO:0000256" key="5">
    <source>
        <dbReference type="ARBA" id="ARBA00022989"/>
    </source>
</evidence>
<evidence type="ECO:0000256" key="6">
    <source>
        <dbReference type="ARBA" id="ARBA00023136"/>
    </source>
</evidence>
<keyword evidence="4 7" id="KW-0812">Transmembrane</keyword>
<comment type="caution">
    <text evidence="9">The sequence shown here is derived from an EMBL/GenBank/DDBJ whole genome shotgun (WGS) entry which is preliminary data.</text>
</comment>
<feature type="transmembrane region" description="Helical" evidence="7">
    <location>
        <begin position="246"/>
        <end position="268"/>
    </location>
</feature>
<keyword evidence="5 7" id="KW-1133">Transmembrane helix</keyword>
<feature type="transmembrane region" description="Helical" evidence="7">
    <location>
        <begin position="49"/>
        <end position="70"/>
    </location>
</feature>
<evidence type="ECO:0000256" key="3">
    <source>
        <dbReference type="ARBA" id="ARBA00022475"/>
    </source>
</evidence>
<dbReference type="InterPro" id="IPR005829">
    <property type="entry name" value="Sugar_transporter_CS"/>
</dbReference>
<dbReference type="GO" id="GO:0005886">
    <property type="term" value="C:plasma membrane"/>
    <property type="evidence" value="ECO:0007669"/>
    <property type="project" value="UniProtKB-SubCell"/>
</dbReference>
<dbReference type="OrthoDB" id="478565at2"/>
<keyword evidence="3" id="KW-1003">Cell membrane</keyword>
<dbReference type="SUPFAM" id="SSF103473">
    <property type="entry name" value="MFS general substrate transporter"/>
    <property type="match status" value="1"/>
</dbReference>
<evidence type="ECO:0000259" key="8">
    <source>
        <dbReference type="PROSITE" id="PS50850"/>
    </source>
</evidence>
<keyword evidence="6 7" id="KW-0472">Membrane</keyword>
<dbReference type="PROSITE" id="PS00216">
    <property type="entry name" value="SUGAR_TRANSPORT_1"/>
    <property type="match status" value="1"/>
</dbReference>
<evidence type="ECO:0000313" key="10">
    <source>
        <dbReference type="Proteomes" id="UP000447876"/>
    </source>
</evidence>
<dbReference type="InterPro" id="IPR011701">
    <property type="entry name" value="MFS"/>
</dbReference>
<feature type="transmembrane region" description="Helical" evidence="7">
    <location>
        <begin position="362"/>
        <end position="384"/>
    </location>
</feature>
<proteinExistence type="predicted"/>
<organism evidence="9 10">
    <name type="scientific">Paenibacillus woosongensis</name>
    <dbReference type="NCBI Taxonomy" id="307580"/>
    <lineage>
        <taxon>Bacteria</taxon>
        <taxon>Bacillati</taxon>
        <taxon>Bacillota</taxon>
        <taxon>Bacilli</taxon>
        <taxon>Bacillales</taxon>
        <taxon>Paenibacillaceae</taxon>
        <taxon>Paenibacillus</taxon>
    </lineage>
</organism>
<feature type="transmembrane region" description="Helical" evidence="7">
    <location>
        <begin position="331"/>
        <end position="350"/>
    </location>
</feature>